<dbReference type="AlphaFoldDB" id="A0A4C2A0D1"/>
<organism evidence="3 4">
    <name type="scientific">Eumeta variegata</name>
    <name type="common">Bagworm moth</name>
    <name type="synonym">Eumeta japonica</name>
    <dbReference type="NCBI Taxonomy" id="151549"/>
    <lineage>
        <taxon>Eukaryota</taxon>
        <taxon>Metazoa</taxon>
        <taxon>Ecdysozoa</taxon>
        <taxon>Arthropoda</taxon>
        <taxon>Hexapoda</taxon>
        <taxon>Insecta</taxon>
        <taxon>Pterygota</taxon>
        <taxon>Neoptera</taxon>
        <taxon>Endopterygota</taxon>
        <taxon>Lepidoptera</taxon>
        <taxon>Glossata</taxon>
        <taxon>Ditrysia</taxon>
        <taxon>Tineoidea</taxon>
        <taxon>Psychidae</taxon>
        <taxon>Oiketicinae</taxon>
        <taxon>Eumeta</taxon>
    </lineage>
</organism>
<evidence type="ECO:0000313" key="4">
    <source>
        <dbReference type="Proteomes" id="UP000299102"/>
    </source>
</evidence>
<proteinExistence type="predicted"/>
<dbReference type="EMBL" id="BGZK01002295">
    <property type="protein sequence ID" value="GBP92659.1"/>
    <property type="molecule type" value="Genomic_DNA"/>
</dbReference>
<evidence type="ECO:0000256" key="2">
    <source>
        <dbReference type="SAM" id="Phobius"/>
    </source>
</evidence>
<keyword evidence="2" id="KW-0812">Transmembrane</keyword>
<keyword evidence="4" id="KW-1185">Reference proteome</keyword>
<dbReference type="Proteomes" id="UP000299102">
    <property type="component" value="Unassembled WGS sequence"/>
</dbReference>
<keyword evidence="2" id="KW-0472">Membrane</keyword>
<name>A0A4C2A0D1_EUMVA</name>
<sequence length="306" mass="35301">MNKTKIVREANFSVLCARWSVNTTAQSYDALRGAQRPPAHNDAGRDERPVYLQMYGDVQLTNVCPLGIDSRRCYQLFRRPRYRWITVFDDPTKCDLLNSVTVPLAENNSIAILMMRVVPSYALSTLFRHTKVWNDLSLAVFRINYERIVFKERIHFFLKGLPFFAFGLAVLCIFQLALRVYDNFTPPIRLRADAAAEYRTVKKFSAPPIPISRNTAGKVRRFTPPRCRRSVFSPNPGVPPEMRALTKRNAERNKVRQPKRWEEDLKRTAAPECMRIARDRDKGKPLEQAYTEGQTGKKVPPIHSNT</sequence>
<feature type="region of interest" description="Disordered" evidence="1">
    <location>
        <begin position="272"/>
        <end position="306"/>
    </location>
</feature>
<evidence type="ECO:0000256" key="1">
    <source>
        <dbReference type="SAM" id="MobiDB-lite"/>
    </source>
</evidence>
<feature type="compositionally biased region" description="Basic and acidic residues" evidence="1">
    <location>
        <begin position="272"/>
        <end position="285"/>
    </location>
</feature>
<evidence type="ECO:0000313" key="3">
    <source>
        <dbReference type="EMBL" id="GBP92659.1"/>
    </source>
</evidence>
<gene>
    <name evidence="3" type="ORF">EVAR_67395_1</name>
</gene>
<accession>A0A4C2A0D1</accession>
<keyword evidence="2" id="KW-1133">Transmembrane helix</keyword>
<reference evidence="3 4" key="1">
    <citation type="journal article" date="2019" name="Commun. Biol.">
        <title>The bagworm genome reveals a unique fibroin gene that provides high tensile strength.</title>
        <authorList>
            <person name="Kono N."/>
            <person name="Nakamura H."/>
            <person name="Ohtoshi R."/>
            <person name="Tomita M."/>
            <person name="Numata K."/>
            <person name="Arakawa K."/>
        </authorList>
    </citation>
    <scope>NUCLEOTIDE SEQUENCE [LARGE SCALE GENOMIC DNA]</scope>
</reference>
<feature type="transmembrane region" description="Helical" evidence="2">
    <location>
        <begin position="156"/>
        <end position="178"/>
    </location>
</feature>
<protein>
    <submittedName>
        <fullName evidence="3">Uncharacterized protein</fullName>
    </submittedName>
</protein>
<comment type="caution">
    <text evidence="3">The sequence shown here is derived from an EMBL/GenBank/DDBJ whole genome shotgun (WGS) entry which is preliminary data.</text>
</comment>
<feature type="region of interest" description="Disordered" evidence="1">
    <location>
        <begin position="248"/>
        <end position="267"/>
    </location>
</feature>